<organism evidence="5 6">
    <name type="scientific">Phaseolus angularis</name>
    <name type="common">Azuki bean</name>
    <name type="synonym">Vigna angularis</name>
    <dbReference type="NCBI Taxonomy" id="3914"/>
    <lineage>
        <taxon>Eukaryota</taxon>
        <taxon>Viridiplantae</taxon>
        <taxon>Streptophyta</taxon>
        <taxon>Embryophyta</taxon>
        <taxon>Tracheophyta</taxon>
        <taxon>Spermatophyta</taxon>
        <taxon>Magnoliopsida</taxon>
        <taxon>eudicotyledons</taxon>
        <taxon>Gunneridae</taxon>
        <taxon>Pentapetalae</taxon>
        <taxon>rosids</taxon>
        <taxon>fabids</taxon>
        <taxon>Fabales</taxon>
        <taxon>Fabaceae</taxon>
        <taxon>Papilionoideae</taxon>
        <taxon>50 kb inversion clade</taxon>
        <taxon>NPAAA clade</taxon>
        <taxon>indigoferoid/millettioid clade</taxon>
        <taxon>Phaseoleae</taxon>
        <taxon>Vigna</taxon>
    </lineage>
</organism>
<keyword evidence="2" id="KW-0808">Transferase</keyword>
<reference evidence="5 6" key="1">
    <citation type="submission" date="2020-05" db="EMBL/GenBank/DDBJ databases">
        <title>Vigna angularis (adzuki bean) Var. LongXiaoDou No. 4 denovo assembly.</title>
        <authorList>
            <person name="Xiang H."/>
        </authorList>
    </citation>
    <scope>NUCLEOTIDE SEQUENCE [LARGE SCALE GENOMIC DNA]</scope>
    <source>
        <tissue evidence="5">Leaf</tissue>
    </source>
</reference>
<sequence>MANSPKEGEDEAFVCAFLLCTNYVFPSVFNAAIELKLFEIIAKAPPPNAAMPNFKDVIIDSEYDLCKKVHGMPFYQCTERDPQLNYIFNRSMANICDIEMNKILDEYKGFEGVSTLVDVGGCTGQTLHMIISKYSTIKGINFDLPQVVEKAASYPGIQHVGGDMYHYVPKGDAMILKTVLHNWSDEDCLSILRNCHNALPQNGKVIVIEFIAPEEASESNVSKLVSTLDTIMYITSGGKERSEKEYEKLCTLSGFSRFEVVCRAFTVLGTMEFHK</sequence>
<dbReference type="PROSITE" id="PS51683">
    <property type="entry name" value="SAM_OMT_II"/>
    <property type="match status" value="1"/>
</dbReference>
<dbReference type="InterPro" id="IPR036388">
    <property type="entry name" value="WH-like_DNA-bd_sf"/>
</dbReference>
<evidence type="ECO:0000256" key="3">
    <source>
        <dbReference type="ARBA" id="ARBA00022691"/>
    </source>
</evidence>
<dbReference type="EMBL" id="JABFOF010000003">
    <property type="protein sequence ID" value="KAG2401743.1"/>
    <property type="molecule type" value="Genomic_DNA"/>
</dbReference>
<feature type="domain" description="O-methyltransferase C-terminal" evidence="4">
    <location>
        <begin position="55"/>
        <end position="256"/>
    </location>
</feature>
<accession>A0A8T0KTX4</accession>
<evidence type="ECO:0000313" key="5">
    <source>
        <dbReference type="EMBL" id="KAG2401743.1"/>
    </source>
</evidence>
<dbReference type="SUPFAM" id="SSF53335">
    <property type="entry name" value="S-adenosyl-L-methionine-dependent methyltransferases"/>
    <property type="match status" value="1"/>
</dbReference>
<evidence type="ECO:0000259" key="4">
    <source>
        <dbReference type="Pfam" id="PF00891"/>
    </source>
</evidence>
<keyword evidence="3" id="KW-0949">S-adenosyl-L-methionine</keyword>
<dbReference type="InterPro" id="IPR001077">
    <property type="entry name" value="COMT_C"/>
</dbReference>
<keyword evidence="1" id="KW-0489">Methyltransferase</keyword>
<dbReference type="Gene3D" id="1.10.10.10">
    <property type="entry name" value="Winged helix-like DNA-binding domain superfamily/Winged helix DNA-binding domain"/>
    <property type="match status" value="1"/>
</dbReference>
<dbReference type="InterPro" id="IPR029063">
    <property type="entry name" value="SAM-dependent_MTases_sf"/>
</dbReference>
<protein>
    <submittedName>
        <fullName evidence="5">Isoliquiritigenin 2'-O-methyltransferase</fullName>
    </submittedName>
</protein>
<dbReference type="GO" id="GO:0008171">
    <property type="term" value="F:O-methyltransferase activity"/>
    <property type="evidence" value="ECO:0007669"/>
    <property type="project" value="InterPro"/>
</dbReference>
<dbReference type="InterPro" id="IPR016461">
    <property type="entry name" value="COMT-like"/>
</dbReference>
<comment type="caution">
    <text evidence="5">The sequence shown here is derived from an EMBL/GenBank/DDBJ whole genome shotgun (WGS) entry which is preliminary data.</text>
</comment>
<dbReference type="AlphaFoldDB" id="A0A8T0KTX4"/>
<dbReference type="Pfam" id="PF00891">
    <property type="entry name" value="Methyltransf_2"/>
    <property type="match status" value="1"/>
</dbReference>
<dbReference type="Proteomes" id="UP000743370">
    <property type="component" value="Unassembled WGS sequence"/>
</dbReference>
<name>A0A8T0KTX4_PHAAN</name>
<evidence type="ECO:0000256" key="1">
    <source>
        <dbReference type="ARBA" id="ARBA00022603"/>
    </source>
</evidence>
<gene>
    <name evidence="5" type="ORF">HKW66_Vig0192200</name>
</gene>
<proteinExistence type="predicted"/>
<dbReference type="GO" id="GO:0032259">
    <property type="term" value="P:methylation"/>
    <property type="evidence" value="ECO:0007669"/>
    <property type="project" value="UniProtKB-KW"/>
</dbReference>
<evidence type="ECO:0000313" key="6">
    <source>
        <dbReference type="Proteomes" id="UP000743370"/>
    </source>
</evidence>
<dbReference type="Gene3D" id="3.40.50.150">
    <property type="entry name" value="Vaccinia Virus protein VP39"/>
    <property type="match status" value="1"/>
</dbReference>
<dbReference type="PANTHER" id="PTHR11746">
    <property type="entry name" value="O-METHYLTRANSFERASE"/>
    <property type="match status" value="1"/>
</dbReference>
<evidence type="ECO:0000256" key="2">
    <source>
        <dbReference type="ARBA" id="ARBA00022679"/>
    </source>
</evidence>